<keyword evidence="6" id="KW-0735">Signal-anchor</keyword>
<dbReference type="Proteomes" id="UP001152885">
    <property type="component" value="Unassembled WGS sequence"/>
</dbReference>
<evidence type="ECO:0000256" key="6">
    <source>
        <dbReference type="ARBA" id="ARBA00022968"/>
    </source>
</evidence>
<dbReference type="GO" id="GO:0000026">
    <property type="term" value="F:alpha-1,2-mannosyltransferase activity"/>
    <property type="evidence" value="ECO:0007669"/>
    <property type="project" value="TreeGrafter"/>
</dbReference>
<keyword evidence="8" id="KW-0333">Golgi apparatus</keyword>
<evidence type="ECO:0000256" key="1">
    <source>
        <dbReference type="ARBA" id="ARBA00004323"/>
    </source>
</evidence>
<dbReference type="PANTHER" id="PTHR31646:SF1">
    <property type="entry name" value="ALPHA-1,2-MANNOSYLTRANSFERASE MNN2"/>
    <property type="match status" value="1"/>
</dbReference>
<dbReference type="PANTHER" id="PTHR31646">
    <property type="entry name" value="ALPHA-1,2-MANNOSYLTRANSFERASE MNN2"/>
    <property type="match status" value="1"/>
</dbReference>
<dbReference type="GO" id="GO:0000139">
    <property type="term" value="C:Golgi membrane"/>
    <property type="evidence" value="ECO:0007669"/>
    <property type="project" value="UniProtKB-SubCell"/>
</dbReference>
<reference evidence="12" key="1">
    <citation type="submission" date="2022-12" db="EMBL/GenBank/DDBJ databases">
        <authorList>
            <person name="Brejova B."/>
        </authorList>
    </citation>
    <scope>NUCLEOTIDE SEQUENCE</scope>
</reference>
<dbReference type="Pfam" id="PF11051">
    <property type="entry name" value="Mannosyl_trans3"/>
    <property type="match status" value="1"/>
</dbReference>
<sequence length="749" mass="86955">MIRRFSLSYLVLGALFITIVLFNLSILTNKDSSNLETSKINGATYYTGGSHKVQSHVNNVESEEFTKSLLKELEDTKKEELLDELREKMAKTEKTSILQTLKTELKLKYSEDIKKIVRKEIEQEQTNEFFKQSRLSFKTLEDLTLKYSLEHKDVDLKLSSILQILQDEKIVDESTIQSATSKFFDRRKYFQYLLLDILLNNKPKCEGFKKDEYGQHLNPTYQWDARVISENYLKSSNIKMSGEKFTCLQNAHDEVVKQLKTLPDPPSQFINGYGIVINGGGNMIGAALTSIANLRDQGSQLPIELILDTEEEYDKEICEVLLPNKLNAKCKIVENEIGKDLFNKIDEKFSRKILGILISSFDHTIALDADNFAIKNIDNLLTTEPYLSTKMILWPDLWVKLTSPLFYKIARIEKGEPIHRFGISNDQKFEDYITKDKMNDIHYHDFSGLPSPISVETGQLVFSKKEHLKSLLLALYYNINSKDWYEELIYQGAYGPGDRETIVPALHVMNERYTLDFQKVFIYGYKAENGKDSETTLGQTDPRDSYDFYKDWRTFLSKKNLDTRLNPWQSGGFTERLLDQFKDYKRKILEDAKLEDEQTAHRVIDYKLPEILFLHCNHPKIDPVKNSQEGEYGVYSRRNMGLPKDIQKSFNMKDWELKFHSLSRWVACDLLMNNEHFWNNIAKLKQSDVCESVSNYIKFLRKDTFDPSSESTIFTKQKVEESQQNQINKLENEIAAPNPNPNPEGSEQL</sequence>
<feature type="region of interest" description="Disordered" evidence="10">
    <location>
        <begin position="714"/>
        <end position="749"/>
    </location>
</feature>
<name>A0A9W4U1I0_9ASCO</name>
<organism evidence="12 13">
    <name type="scientific">Candida verbasci</name>
    <dbReference type="NCBI Taxonomy" id="1227364"/>
    <lineage>
        <taxon>Eukaryota</taxon>
        <taxon>Fungi</taxon>
        <taxon>Dikarya</taxon>
        <taxon>Ascomycota</taxon>
        <taxon>Saccharomycotina</taxon>
        <taxon>Pichiomycetes</taxon>
        <taxon>Debaryomycetaceae</taxon>
        <taxon>Candida/Lodderomyces clade</taxon>
        <taxon>Candida</taxon>
    </lineage>
</organism>
<comment type="similarity">
    <text evidence="3">Belongs to the MNN1/MNT family.</text>
</comment>
<evidence type="ECO:0000256" key="10">
    <source>
        <dbReference type="SAM" id="MobiDB-lite"/>
    </source>
</evidence>
<evidence type="ECO:0008006" key="14">
    <source>
        <dbReference type="Google" id="ProtNLM"/>
    </source>
</evidence>
<keyword evidence="7 11" id="KW-1133">Transmembrane helix</keyword>
<evidence type="ECO:0000256" key="7">
    <source>
        <dbReference type="ARBA" id="ARBA00022989"/>
    </source>
</evidence>
<keyword evidence="9 11" id="KW-0472">Membrane</keyword>
<evidence type="ECO:0000256" key="4">
    <source>
        <dbReference type="ARBA" id="ARBA00022679"/>
    </source>
</evidence>
<keyword evidence="13" id="KW-1185">Reference proteome</keyword>
<dbReference type="InterPro" id="IPR029044">
    <property type="entry name" value="Nucleotide-diphossugar_trans"/>
</dbReference>
<accession>A0A9W4U1I0</accession>
<proteinExistence type="inferred from homology"/>
<keyword evidence="5 11" id="KW-0812">Transmembrane</keyword>
<evidence type="ECO:0000313" key="13">
    <source>
        <dbReference type="Proteomes" id="UP001152885"/>
    </source>
</evidence>
<keyword evidence="4" id="KW-0808">Transferase</keyword>
<evidence type="ECO:0000256" key="2">
    <source>
        <dbReference type="ARBA" id="ARBA00004922"/>
    </source>
</evidence>
<dbReference type="EMBL" id="CANTUO010000006">
    <property type="protein sequence ID" value="CAI5760451.1"/>
    <property type="molecule type" value="Genomic_DNA"/>
</dbReference>
<comment type="caution">
    <text evidence="12">The sequence shown here is derived from an EMBL/GenBank/DDBJ whole genome shotgun (WGS) entry which is preliminary data.</text>
</comment>
<dbReference type="AlphaFoldDB" id="A0A9W4U1I0"/>
<comment type="subcellular location">
    <subcellularLocation>
        <location evidence="1">Golgi apparatus membrane</location>
        <topology evidence="1">Single-pass type II membrane protein</topology>
    </subcellularLocation>
</comment>
<dbReference type="InterPro" id="IPR022751">
    <property type="entry name" value="Alpha_mannosyltransferase"/>
</dbReference>
<dbReference type="OrthoDB" id="4484309at2759"/>
<evidence type="ECO:0000256" key="3">
    <source>
        <dbReference type="ARBA" id="ARBA00009105"/>
    </source>
</evidence>
<evidence type="ECO:0000256" key="9">
    <source>
        <dbReference type="ARBA" id="ARBA00023136"/>
    </source>
</evidence>
<dbReference type="SUPFAM" id="SSF53448">
    <property type="entry name" value="Nucleotide-diphospho-sugar transferases"/>
    <property type="match status" value="1"/>
</dbReference>
<comment type="pathway">
    <text evidence="2">Protein modification; protein glycosylation.</text>
</comment>
<dbReference type="GO" id="GO:0046354">
    <property type="term" value="P:mannan biosynthetic process"/>
    <property type="evidence" value="ECO:0007669"/>
    <property type="project" value="TreeGrafter"/>
</dbReference>
<evidence type="ECO:0000256" key="5">
    <source>
        <dbReference type="ARBA" id="ARBA00022692"/>
    </source>
</evidence>
<feature type="transmembrane region" description="Helical" evidence="11">
    <location>
        <begin position="7"/>
        <end position="27"/>
    </location>
</feature>
<evidence type="ECO:0000256" key="8">
    <source>
        <dbReference type="ARBA" id="ARBA00023034"/>
    </source>
</evidence>
<evidence type="ECO:0000256" key="11">
    <source>
        <dbReference type="SAM" id="Phobius"/>
    </source>
</evidence>
<protein>
    <recommendedName>
        <fullName evidence="14">Alpha-1,2-mannosyltransferase</fullName>
    </recommendedName>
</protein>
<evidence type="ECO:0000313" key="12">
    <source>
        <dbReference type="EMBL" id="CAI5760451.1"/>
    </source>
</evidence>
<gene>
    <name evidence="12" type="ORF">CANVERA_P4961</name>
</gene>